<dbReference type="FunFam" id="1.10.3210.10:FF:000001">
    <property type="entry name" value="GTP pyrophosphokinase RelA"/>
    <property type="match status" value="1"/>
</dbReference>
<evidence type="ECO:0000256" key="2">
    <source>
        <dbReference type="ARBA" id="ARBA00013251"/>
    </source>
</evidence>
<gene>
    <name evidence="7" type="ORF">SO802_004924</name>
</gene>
<dbReference type="SMART" id="SM00471">
    <property type="entry name" value="HDc"/>
    <property type="match status" value="1"/>
</dbReference>
<dbReference type="Gene3D" id="3.30.460.10">
    <property type="entry name" value="Beta Polymerase, domain 2"/>
    <property type="match status" value="1"/>
</dbReference>
<dbReference type="Proteomes" id="UP001459277">
    <property type="component" value="Unassembled WGS sequence"/>
</dbReference>
<keyword evidence="4" id="KW-0547">Nucleotide-binding</keyword>
<dbReference type="InterPro" id="IPR003607">
    <property type="entry name" value="HD/PDEase_dom"/>
</dbReference>
<keyword evidence="8" id="KW-1185">Reference proteome</keyword>
<dbReference type="PROSITE" id="PS50889">
    <property type="entry name" value="S4"/>
    <property type="match status" value="1"/>
</dbReference>
<protein>
    <recommendedName>
        <fullName evidence="2">GTP diphosphokinase</fullName>
        <ecNumber evidence="2">2.7.6.5</ecNumber>
    </recommendedName>
</protein>
<dbReference type="Pfam" id="PF04607">
    <property type="entry name" value="RelA_SpoT"/>
    <property type="match status" value="1"/>
</dbReference>
<dbReference type="Pfam" id="PF13328">
    <property type="entry name" value="HD_4"/>
    <property type="match status" value="1"/>
</dbReference>
<dbReference type="PANTHER" id="PTHR21262:SF0">
    <property type="entry name" value="GTP DIPHOSPHOKINASE RSH3, CHLOROPLASTIC-RELATED"/>
    <property type="match status" value="1"/>
</dbReference>
<dbReference type="FunFam" id="3.30.460.10:FF:000001">
    <property type="entry name" value="GTP pyrophosphokinase RelA"/>
    <property type="match status" value="1"/>
</dbReference>
<dbReference type="PROSITE" id="PS51831">
    <property type="entry name" value="HD"/>
    <property type="match status" value="1"/>
</dbReference>
<comment type="caution">
    <text evidence="7">The sequence shown here is derived from an EMBL/GenBank/DDBJ whole genome shotgun (WGS) entry which is preliminary data.</text>
</comment>
<dbReference type="GO" id="GO:0003723">
    <property type="term" value="F:RNA binding"/>
    <property type="evidence" value="ECO:0007669"/>
    <property type="project" value="UniProtKB-KW"/>
</dbReference>
<keyword evidence="3" id="KW-0346">Stress response</keyword>
<dbReference type="EC" id="2.7.6.5" evidence="2"/>
<dbReference type="CDD" id="cd05399">
    <property type="entry name" value="NT_Rel-Spo_like"/>
    <property type="match status" value="1"/>
</dbReference>
<dbReference type="InterPro" id="IPR043519">
    <property type="entry name" value="NT_sf"/>
</dbReference>
<dbReference type="AlphaFoldDB" id="A0AAW2DM96"/>
<evidence type="ECO:0000313" key="7">
    <source>
        <dbReference type="EMBL" id="KAL0009816.1"/>
    </source>
</evidence>
<evidence type="ECO:0000256" key="5">
    <source>
        <dbReference type="PROSITE-ProRule" id="PRU00182"/>
    </source>
</evidence>
<dbReference type="GO" id="GO:0008728">
    <property type="term" value="F:GTP diphosphokinase activity"/>
    <property type="evidence" value="ECO:0007669"/>
    <property type="project" value="UniProtKB-EC"/>
</dbReference>
<evidence type="ECO:0000313" key="8">
    <source>
        <dbReference type="Proteomes" id="UP001459277"/>
    </source>
</evidence>
<dbReference type="GO" id="GO:0009507">
    <property type="term" value="C:chloroplast"/>
    <property type="evidence" value="ECO:0007669"/>
    <property type="project" value="TreeGrafter"/>
</dbReference>
<dbReference type="CDD" id="cd00077">
    <property type="entry name" value="HDc"/>
    <property type="match status" value="1"/>
</dbReference>
<comment type="similarity">
    <text evidence="1">Belongs to the RelA/SpoT family.</text>
</comment>
<dbReference type="GO" id="GO:0005525">
    <property type="term" value="F:GTP binding"/>
    <property type="evidence" value="ECO:0007669"/>
    <property type="project" value="UniProtKB-KW"/>
</dbReference>
<dbReference type="SUPFAM" id="SSF109604">
    <property type="entry name" value="HD-domain/PDEase-like"/>
    <property type="match status" value="1"/>
</dbReference>
<feature type="domain" description="HD" evidence="6">
    <location>
        <begin position="232"/>
        <end position="336"/>
    </location>
</feature>
<evidence type="ECO:0000259" key="6">
    <source>
        <dbReference type="PROSITE" id="PS51831"/>
    </source>
</evidence>
<dbReference type="InterPro" id="IPR007685">
    <property type="entry name" value="RelA_SpoT"/>
</dbReference>
<dbReference type="Gene3D" id="1.10.3210.10">
    <property type="entry name" value="Hypothetical protein af1432"/>
    <property type="match status" value="1"/>
</dbReference>
<evidence type="ECO:0000256" key="4">
    <source>
        <dbReference type="ARBA" id="ARBA00023134"/>
    </source>
</evidence>
<dbReference type="PANTHER" id="PTHR21262">
    <property type="entry name" value="GUANOSINE-3',5'-BIS DIPHOSPHATE 3'-PYROPHOSPHOHYDROLASE"/>
    <property type="match status" value="1"/>
</dbReference>
<sequence>MAVPTIALYASPPSSVCSTPHSSYDFELSSSPPSTCQKPVIGGLSCLFSSSSLVRSSSSFCSDEFKSEELKELSLSSSYGYSSPSKFSGSFLKKDLSPVSVFQGPVSCCSSGGSSVVVGSARSSSACTNNTSSPTLSFQSGLFNGFVRNAYGSCLDYGSSTSGLEVCGDELNVEELTFNIEVEQGNAEPYVKELLLGAQLRHKIFCEDFVVKAFYEAEKAHRGQMRASGDPYLQHCVETAVMLALIGANSTVVAAGLLHDTLDDSYMNYDYVFGTFGAGVADLVEGVSKLSHLSKLARDNNTANKTVEADRLHTMFLAMADARAVLIKLADRLHNMMTLDALPPAKQQRFAKETLEIFAPLANRLGISSWKDQLENLCFKHLHPDQHEELSSKLVESFDEAMITSATEKLKQALKAKSISYQDLSGRHKSLYSIYSKMLKKKLTMDEIHDIHGLRLIVDNEDDCYKALRVVHQLWPEVPGKLKDYISHPKCNGYRSLHTVVMDEGMVPLEVQIRTREMHLQAEFGFAAHWRYKEGDCKHPSFVLQMVEWARWVVTWQCETMNSSIAYTDSIRPPCTFPSHSEDCPYSYKPHSGQDGPVFVIMIENDKMSVQEFPANSTIMDLLERSGRVSSRWTPYGFPLKEELRPRLNHQPVNDPMCKLKMGDVLELTPAIPDKSLTEYREEIQRMYDRGLTVSSSGPAASSVVGWRS</sequence>
<proteinExistence type="inferred from homology"/>
<dbReference type="SUPFAM" id="SSF81301">
    <property type="entry name" value="Nucleotidyltransferase"/>
    <property type="match status" value="1"/>
</dbReference>
<organism evidence="7 8">
    <name type="scientific">Lithocarpus litseifolius</name>
    <dbReference type="NCBI Taxonomy" id="425828"/>
    <lineage>
        <taxon>Eukaryota</taxon>
        <taxon>Viridiplantae</taxon>
        <taxon>Streptophyta</taxon>
        <taxon>Embryophyta</taxon>
        <taxon>Tracheophyta</taxon>
        <taxon>Spermatophyta</taxon>
        <taxon>Magnoliopsida</taxon>
        <taxon>eudicotyledons</taxon>
        <taxon>Gunneridae</taxon>
        <taxon>Pentapetalae</taxon>
        <taxon>rosids</taxon>
        <taxon>fabids</taxon>
        <taxon>Fagales</taxon>
        <taxon>Fagaceae</taxon>
        <taxon>Lithocarpus</taxon>
    </lineage>
</organism>
<evidence type="ECO:0000256" key="3">
    <source>
        <dbReference type="ARBA" id="ARBA00023016"/>
    </source>
</evidence>
<accession>A0AAW2DM96</accession>
<dbReference type="EMBL" id="JAZDWU010000002">
    <property type="protein sequence ID" value="KAL0009816.1"/>
    <property type="molecule type" value="Genomic_DNA"/>
</dbReference>
<dbReference type="GO" id="GO:0015969">
    <property type="term" value="P:guanosine tetraphosphate metabolic process"/>
    <property type="evidence" value="ECO:0007669"/>
    <property type="project" value="InterPro"/>
</dbReference>
<name>A0AAW2DM96_9ROSI</name>
<keyword evidence="4" id="KW-0342">GTP-binding</keyword>
<reference evidence="7 8" key="1">
    <citation type="submission" date="2024-01" db="EMBL/GenBank/DDBJ databases">
        <title>A telomere-to-telomere, gap-free genome of sweet tea (Lithocarpus litseifolius).</title>
        <authorList>
            <person name="Zhou J."/>
        </authorList>
    </citation>
    <scope>NUCLEOTIDE SEQUENCE [LARGE SCALE GENOMIC DNA]</scope>
    <source>
        <strain evidence="7">Zhou-2022a</strain>
        <tissue evidence="7">Leaf</tissue>
    </source>
</reference>
<keyword evidence="5" id="KW-0694">RNA-binding</keyword>
<dbReference type="SMART" id="SM00954">
    <property type="entry name" value="RelA_SpoT"/>
    <property type="match status" value="1"/>
</dbReference>
<dbReference type="InterPro" id="IPR006674">
    <property type="entry name" value="HD_domain"/>
</dbReference>
<evidence type="ECO:0000256" key="1">
    <source>
        <dbReference type="ARBA" id="ARBA00007476"/>
    </source>
</evidence>